<name>A0ABD2YIB0_9GENT</name>
<dbReference type="Proteomes" id="UP001630127">
    <property type="component" value="Unassembled WGS sequence"/>
</dbReference>
<reference evidence="1 2" key="1">
    <citation type="submission" date="2024-11" db="EMBL/GenBank/DDBJ databases">
        <title>A near-complete genome assembly of Cinchona calisaya.</title>
        <authorList>
            <person name="Lian D.C."/>
            <person name="Zhao X.W."/>
            <person name="Wei L."/>
        </authorList>
    </citation>
    <scope>NUCLEOTIDE SEQUENCE [LARGE SCALE GENOMIC DNA]</scope>
    <source>
        <tissue evidence="1">Nenye</tissue>
    </source>
</reference>
<gene>
    <name evidence="1" type="ORF">ACH5RR_032531</name>
</gene>
<dbReference type="AlphaFoldDB" id="A0ABD2YIB0"/>
<sequence>MANKRTRSTRSEETFDPLKFVSQAGFDKYKEKLEEKTTILEHVFNLFDSWLGFIHDNDYFEVELTRRGWVRYGTQIQPGALSLVHEFYANASGGIYKFVSVRGIPVSYSQAQINSVIGTLLFSRTSMISI</sequence>
<dbReference type="EMBL" id="JBJUIK010000013">
    <property type="protein sequence ID" value="KAL3507149.1"/>
    <property type="molecule type" value="Genomic_DNA"/>
</dbReference>
<protein>
    <submittedName>
        <fullName evidence="1">Uncharacterized protein</fullName>
    </submittedName>
</protein>
<evidence type="ECO:0000313" key="1">
    <source>
        <dbReference type="EMBL" id="KAL3507149.1"/>
    </source>
</evidence>
<keyword evidence="2" id="KW-1185">Reference proteome</keyword>
<accession>A0ABD2YIB0</accession>
<comment type="caution">
    <text evidence="1">The sequence shown here is derived from an EMBL/GenBank/DDBJ whole genome shotgun (WGS) entry which is preliminary data.</text>
</comment>
<evidence type="ECO:0000313" key="2">
    <source>
        <dbReference type="Proteomes" id="UP001630127"/>
    </source>
</evidence>
<organism evidence="1 2">
    <name type="scientific">Cinchona calisaya</name>
    <dbReference type="NCBI Taxonomy" id="153742"/>
    <lineage>
        <taxon>Eukaryota</taxon>
        <taxon>Viridiplantae</taxon>
        <taxon>Streptophyta</taxon>
        <taxon>Embryophyta</taxon>
        <taxon>Tracheophyta</taxon>
        <taxon>Spermatophyta</taxon>
        <taxon>Magnoliopsida</taxon>
        <taxon>eudicotyledons</taxon>
        <taxon>Gunneridae</taxon>
        <taxon>Pentapetalae</taxon>
        <taxon>asterids</taxon>
        <taxon>lamiids</taxon>
        <taxon>Gentianales</taxon>
        <taxon>Rubiaceae</taxon>
        <taxon>Cinchonoideae</taxon>
        <taxon>Cinchoneae</taxon>
        <taxon>Cinchona</taxon>
    </lineage>
</organism>
<proteinExistence type="predicted"/>